<dbReference type="Proteomes" id="UP000054783">
    <property type="component" value="Unassembled WGS sequence"/>
</dbReference>
<reference evidence="1 2" key="1">
    <citation type="submission" date="2015-01" db="EMBL/GenBank/DDBJ databases">
        <title>Evolution of Trichinella species and genotypes.</title>
        <authorList>
            <person name="Korhonen P.K."/>
            <person name="Edoardo P."/>
            <person name="Giuseppe L.R."/>
            <person name="Gasser R.B."/>
        </authorList>
    </citation>
    <scope>NUCLEOTIDE SEQUENCE [LARGE SCALE GENOMIC DNA]</scope>
    <source>
        <strain evidence="1">ISS2496</strain>
    </source>
</reference>
<evidence type="ECO:0000313" key="1">
    <source>
        <dbReference type="EMBL" id="KRY08217.1"/>
    </source>
</evidence>
<evidence type="ECO:0000313" key="2">
    <source>
        <dbReference type="Proteomes" id="UP000054783"/>
    </source>
</evidence>
<gene>
    <name evidence="1" type="ORF">T12_15562</name>
</gene>
<organism evidence="1 2">
    <name type="scientific">Trichinella patagoniensis</name>
    <dbReference type="NCBI Taxonomy" id="990121"/>
    <lineage>
        <taxon>Eukaryota</taxon>
        <taxon>Metazoa</taxon>
        <taxon>Ecdysozoa</taxon>
        <taxon>Nematoda</taxon>
        <taxon>Enoplea</taxon>
        <taxon>Dorylaimia</taxon>
        <taxon>Trichinellida</taxon>
        <taxon>Trichinellidae</taxon>
        <taxon>Trichinella</taxon>
    </lineage>
</organism>
<comment type="caution">
    <text evidence="1">The sequence shown here is derived from an EMBL/GenBank/DDBJ whole genome shotgun (WGS) entry which is preliminary data.</text>
</comment>
<dbReference type="AlphaFoldDB" id="A0A0V0Z6P6"/>
<sequence length="100" mass="11949">MYTVFNNIVDQQIKFVFVNYYTENLEMNGAYGIKDYSSKHSLPKSVVDFGRQAPQCFGNTILSDFKYFHRGQLWKIGTRTLEFVWTIKWWYVEQRLSDLS</sequence>
<name>A0A0V0Z6P6_9BILA</name>
<proteinExistence type="predicted"/>
<keyword evidence="2" id="KW-1185">Reference proteome</keyword>
<protein>
    <submittedName>
        <fullName evidence="1">Uncharacterized protein</fullName>
    </submittedName>
</protein>
<dbReference type="EMBL" id="JYDQ01000353">
    <property type="protein sequence ID" value="KRY08217.1"/>
    <property type="molecule type" value="Genomic_DNA"/>
</dbReference>
<accession>A0A0V0Z6P6</accession>